<dbReference type="GO" id="GO:0004527">
    <property type="term" value="F:exonuclease activity"/>
    <property type="evidence" value="ECO:0007669"/>
    <property type="project" value="UniProtKB-KW"/>
</dbReference>
<dbReference type="EMBL" id="CP034726">
    <property type="protein sequence ID" value="QBP18129.1"/>
    <property type="molecule type" value="Genomic_DNA"/>
</dbReference>
<evidence type="ECO:0000313" key="12">
    <source>
        <dbReference type="EMBL" id="QBP18129.1"/>
    </source>
</evidence>
<evidence type="ECO:0000256" key="1">
    <source>
        <dbReference type="ARBA" id="ARBA00022722"/>
    </source>
</evidence>
<reference evidence="13" key="1">
    <citation type="submission" date="2018-12" db="EMBL/GenBank/DDBJ databases">
        <title>A new species of lactobacillus.</title>
        <authorList>
            <person name="Jian Y."/>
            <person name="Xin L."/>
            <person name="Hong Z.J."/>
            <person name="Ming L.Z."/>
            <person name="Hong X.Z."/>
        </authorList>
    </citation>
    <scope>NUCLEOTIDE SEQUENCE [LARGE SCALE GENOMIC DNA]</scope>
    <source>
        <strain evidence="13">HSLZ-75</strain>
    </source>
</reference>
<protein>
    <submittedName>
        <fullName evidence="12">Uncharacterized protein</fullName>
    </submittedName>
</protein>
<dbReference type="GO" id="GO:0006310">
    <property type="term" value="P:DNA recombination"/>
    <property type="evidence" value="ECO:0007669"/>
    <property type="project" value="TreeGrafter"/>
</dbReference>
<dbReference type="Proteomes" id="UP000294321">
    <property type="component" value="Chromosome"/>
</dbReference>
<evidence type="ECO:0000256" key="8">
    <source>
        <dbReference type="ARBA" id="ARBA00023125"/>
    </source>
</evidence>
<dbReference type="PANTHER" id="PTHR30591:SF1">
    <property type="entry name" value="RECBCD ENZYME SUBUNIT RECC"/>
    <property type="match status" value="1"/>
</dbReference>
<keyword evidence="5" id="KW-0347">Helicase</keyword>
<dbReference type="GO" id="GO:0004386">
    <property type="term" value="F:helicase activity"/>
    <property type="evidence" value="ECO:0007669"/>
    <property type="project" value="UniProtKB-KW"/>
</dbReference>
<dbReference type="KEGG" id="lji:ELX58_03000"/>
<evidence type="ECO:0000259" key="11">
    <source>
        <dbReference type="Pfam" id="PF21445"/>
    </source>
</evidence>
<evidence type="ECO:0000256" key="9">
    <source>
        <dbReference type="ARBA" id="ARBA00023204"/>
    </source>
</evidence>
<organism evidence="12 13">
    <name type="scientific">Acetilactobacillus jinshanensis</name>
    <dbReference type="NCBI Taxonomy" id="1720083"/>
    <lineage>
        <taxon>Bacteria</taxon>
        <taxon>Bacillati</taxon>
        <taxon>Bacillota</taxon>
        <taxon>Bacilli</taxon>
        <taxon>Lactobacillales</taxon>
        <taxon>Lactobacillaceae</taxon>
        <taxon>Acetilactobacillus</taxon>
    </lineage>
</organism>
<dbReference type="PANTHER" id="PTHR30591">
    <property type="entry name" value="RECBCD ENZYME SUBUNIT RECC"/>
    <property type="match status" value="1"/>
</dbReference>
<dbReference type="GO" id="GO:0003677">
    <property type="term" value="F:DNA binding"/>
    <property type="evidence" value="ECO:0007669"/>
    <property type="project" value="UniProtKB-KW"/>
</dbReference>
<keyword evidence="1" id="KW-0540">Nuclease</keyword>
<keyword evidence="6" id="KW-0269">Exonuclease</keyword>
<dbReference type="Gene3D" id="3.40.50.300">
    <property type="entry name" value="P-loop containing nucleotide triphosphate hydrolases"/>
    <property type="match status" value="3"/>
</dbReference>
<dbReference type="SUPFAM" id="SSF52540">
    <property type="entry name" value="P-loop containing nucleoside triphosphate hydrolases"/>
    <property type="match status" value="1"/>
</dbReference>
<evidence type="ECO:0000259" key="10">
    <source>
        <dbReference type="Pfam" id="PF12705"/>
    </source>
</evidence>
<accession>A0A4V1ALM6</accession>
<feature type="domain" description="ATP-dependent helicase/deoxyribonuclease subunit B N-terminal" evidence="11">
    <location>
        <begin position="6"/>
        <end position="312"/>
    </location>
</feature>
<dbReference type="Pfam" id="PF21445">
    <property type="entry name" value="ADDB_N"/>
    <property type="match status" value="1"/>
</dbReference>
<evidence type="ECO:0000256" key="4">
    <source>
        <dbReference type="ARBA" id="ARBA00022801"/>
    </source>
</evidence>
<evidence type="ECO:0000256" key="5">
    <source>
        <dbReference type="ARBA" id="ARBA00022806"/>
    </source>
</evidence>
<keyword evidence="2" id="KW-0547">Nucleotide-binding</keyword>
<keyword evidence="8" id="KW-0238">DNA-binding</keyword>
<feature type="domain" description="PD-(D/E)XK endonuclease-like" evidence="10">
    <location>
        <begin position="895"/>
        <end position="1180"/>
    </location>
</feature>
<dbReference type="InterPro" id="IPR038726">
    <property type="entry name" value="PDDEXK_AddAB-type"/>
</dbReference>
<evidence type="ECO:0000256" key="3">
    <source>
        <dbReference type="ARBA" id="ARBA00022763"/>
    </source>
</evidence>
<gene>
    <name evidence="12" type="ORF">ELX58_03000</name>
</gene>
<dbReference type="GO" id="GO:0005524">
    <property type="term" value="F:ATP binding"/>
    <property type="evidence" value="ECO:0007669"/>
    <property type="project" value="UniProtKB-KW"/>
</dbReference>
<dbReference type="GO" id="GO:0006281">
    <property type="term" value="P:DNA repair"/>
    <property type="evidence" value="ECO:0007669"/>
    <property type="project" value="UniProtKB-KW"/>
</dbReference>
<dbReference type="InterPro" id="IPR049035">
    <property type="entry name" value="ADDB_N"/>
</dbReference>
<evidence type="ECO:0000313" key="13">
    <source>
        <dbReference type="Proteomes" id="UP000294321"/>
    </source>
</evidence>
<dbReference type="OrthoDB" id="9758506at2"/>
<keyword evidence="3" id="KW-0227">DNA damage</keyword>
<dbReference type="Pfam" id="PF12705">
    <property type="entry name" value="PDDEXK_1"/>
    <property type="match status" value="1"/>
</dbReference>
<keyword evidence="13" id="KW-1185">Reference proteome</keyword>
<evidence type="ECO:0000256" key="2">
    <source>
        <dbReference type="ARBA" id="ARBA00022741"/>
    </source>
</evidence>
<sequence length="1298" mass="150815">MSALQFIVGRAGYDHFSALISKLERDHKDDVNNGHKDNYYFYLVPNHIKFKSEINTLERLRSDDKKYDDNKPYAQINVQILSLTRMGWFFFNQAPMQQHQQIDDSGVNMLLYLIVQKHAKELPLFSKEKDQTGFILKIAQEISEMQTSQISADDLATLYKQSVNSIKRNDDNDDLIKKMHDFLIIYKAYEKATNNKYISKPGVLNRLCDYLAKYKDLDKCHFYISGFSQFTAQENRLVQILIKRSAGVVIDLNMNESCIGNKLKPFDLFYRPLRLYYRLANYAKDMKIKQDGSIIAGKPDKNQMNPDVLKLEQYWINAYQNHITPGNFKGTINPKSVQVVQTDNTYSELANVAIKIRQMVTTGKYRYSDFLILTRHLDKFSNVIKPIFHLQQIPIFNDLQHQMILHPVVRLIGDLFSIYHAKDQRQYTYRDVMDLLKTGLLIPKTDDGTFMNVDDYYHDVYLCENFILQNGYWGNQWLQDEDWQYSYYDDFTHMNFTNDNLDQQIAKVKKHGGDVKRAKQILDQVVDVNKRINFIKDYVKNTLAPFFDQLDQAKTCRDAATILYNFLAENGADVVDRLKHWRDNEINAHQLSYAGQNNQVWGTFCNLLDSCVDVLGDKKFDDQFTVNDFWSLLKVGFESASYSQIPPTFDQVVISESKIVQMKGYKVVFMIGSTDDVMPDHTVNNTLFSNTDRADLKPAVNEFNNDHDKQCYLNDGSDYQVNNEPYLNDLAFMSANQKVIFTYSLKNDEEGNGDIKESPYVAHMQDAFGIPTQRPDMMPIVRSKGAGIYTMTSHDNYLGSPMGTLHHLIQALHAVDSLNQHIKNKKDWVSLPADWQYIKTQLCTDTKTMQAESKSYGVDIPHLTKKLLQSVHYKNEPTPLKSSLVDQLYGTHLNISISQLESFYRNPYEYFLKYGLKLKPRQILGQSISSNFGQFYHAALKRVLIILRNKYGTEITQASQDELANDVDDIVHKLIYDPSYGDKYYILRSSSRMKYVENQLRTIIKAMVRTIYLQSIKYTDIRPWRMELPFTTKRTRDPHLPALSFKVQTNQDQPLHDIYVNGRFDRVDRITNDQTHNQYYGIVDYKSSKHKFNYGQIYAGTEMQMMTYLDALYTYLRKYKSHSYVFGALYSLIQDPILTPKNIRDVDNIMHSQNIWNILLQQQQYNGVLIDGIGMPEDFDKNLRAHQPSSLYAGLKKKKTSPGFAKVSQKHLLTKSEFDVIRTWIEHKIKEAGKDIYSGDDALKPAKWGNRNALTYSEYKPIMCFDHSMGNQYNEIKPIYSPSALVKKIQQAEDGKDK</sequence>
<evidence type="ECO:0000256" key="6">
    <source>
        <dbReference type="ARBA" id="ARBA00022839"/>
    </source>
</evidence>
<name>A0A4V1ALM6_9LACO</name>
<keyword evidence="4" id="KW-0378">Hydrolase</keyword>
<evidence type="ECO:0000256" key="7">
    <source>
        <dbReference type="ARBA" id="ARBA00022840"/>
    </source>
</evidence>
<keyword evidence="7" id="KW-0067">ATP-binding</keyword>
<keyword evidence="9" id="KW-0234">DNA repair</keyword>
<dbReference type="RefSeq" id="WP_133441686.1">
    <property type="nucleotide sequence ID" value="NZ_CP034726.1"/>
</dbReference>
<dbReference type="InterPro" id="IPR027417">
    <property type="entry name" value="P-loop_NTPase"/>
</dbReference>
<proteinExistence type="predicted"/>